<reference evidence="2 3" key="1">
    <citation type="journal article" date="2022" name="Allergy">
        <title>Genome assembly and annotation of Periplaneta americana reveal a comprehensive cockroach allergen profile.</title>
        <authorList>
            <person name="Wang L."/>
            <person name="Xiong Q."/>
            <person name="Saelim N."/>
            <person name="Wang L."/>
            <person name="Nong W."/>
            <person name="Wan A.T."/>
            <person name="Shi M."/>
            <person name="Liu X."/>
            <person name="Cao Q."/>
            <person name="Hui J.H.L."/>
            <person name="Sookrung N."/>
            <person name="Leung T.F."/>
            <person name="Tungtrongchitr A."/>
            <person name="Tsui S.K.W."/>
        </authorList>
    </citation>
    <scope>NUCLEOTIDE SEQUENCE [LARGE SCALE GENOMIC DNA]</scope>
    <source>
        <strain evidence="2">PWHHKU_190912</strain>
    </source>
</reference>
<accession>A0ABQ8S9X8</accession>
<keyword evidence="1" id="KW-1133">Transmembrane helix</keyword>
<keyword evidence="1" id="KW-0812">Transmembrane</keyword>
<feature type="transmembrane region" description="Helical" evidence="1">
    <location>
        <begin position="96"/>
        <end position="116"/>
    </location>
</feature>
<dbReference type="Proteomes" id="UP001148838">
    <property type="component" value="Unassembled WGS sequence"/>
</dbReference>
<evidence type="ECO:0000313" key="2">
    <source>
        <dbReference type="EMBL" id="KAJ4430857.1"/>
    </source>
</evidence>
<dbReference type="EMBL" id="JAJSOF020000031">
    <property type="protein sequence ID" value="KAJ4430857.1"/>
    <property type="molecule type" value="Genomic_DNA"/>
</dbReference>
<keyword evidence="1" id="KW-0472">Membrane</keyword>
<gene>
    <name evidence="2" type="ORF">ANN_19448</name>
</gene>
<comment type="caution">
    <text evidence="2">The sequence shown here is derived from an EMBL/GenBank/DDBJ whole genome shotgun (WGS) entry which is preliminary data.</text>
</comment>
<evidence type="ECO:0000313" key="3">
    <source>
        <dbReference type="Proteomes" id="UP001148838"/>
    </source>
</evidence>
<feature type="transmembrane region" description="Helical" evidence="1">
    <location>
        <begin position="67"/>
        <end position="90"/>
    </location>
</feature>
<name>A0ABQ8S9X8_PERAM</name>
<protein>
    <submittedName>
        <fullName evidence="2">Uncharacterized protein</fullName>
    </submittedName>
</protein>
<organism evidence="2 3">
    <name type="scientific">Periplaneta americana</name>
    <name type="common">American cockroach</name>
    <name type="synonym">Blatta americana</name>
    <dbReference type="NCBI Taxonomy" id="6978"/>
    <lineage>
        <taxon>Eukaryota</taxon>
        <taxon>Metazoa</taxon>
        <taxon>Ecdysozoa</taxon>
        <taxon>Arthropoda</taxon>
        <taxon>Hexapoda</taxon>
        <taxon>Insecta</taxon>
        <taxon>Pterygota</taxon>
        <taxon>Neoptera</taxon>
        <taxon>Polyneoptera</taxon>
        <taxon>Dictyoptera</taxon>
        <taxon>Blattodea</taxon>
        <taxon>Blattoidea</taxon>
        <taxon>Blattidae</taxon>
        <taxon>Blattinae</taxon>
        <taxon>Periplaneta</taxon>
    </lineage>
</organism>
<feature type="transmembrane region" description="Helical" evidence="1">
    <location>
        <begin position="121"/>
        <end position="144"/>
    </location>
</feature>
<evidence type="ECO:0000256" key="1">
    <source>
        <dbReference type="SAM" id="Phobius"/>
    </source>
</evidence>
<keyword evidence="3" id="KW-1185">Reference proteome</keyword>
<feature type="transmembrane region" description="Helical" evidence="1">
    <location>
        <begin position="181"/>
        <end position="209"/>
    </location>
</feature>
<sequence>MAGLCEGGNEPPSSLKASNIHTITTEDPLRVVEQLDRKADHSPHLTEARHGLKMNGALLPWYEVDKVVMLVVLVLIIVMIVVLVVAMVVVFVLMMLMVMISVLLVVIVAVLMLLVLMVVVLILLVVIIVILVLMLIMIVVLVLVDCGIGSDGGKSRGIAAGEDADCVIGQWWCGVDDKNDVVLVVMTVVVVVVIVLLLVVVTMLPVMVLHTGRYDPLRAEVVEIRLLKPAITAGDHRANHTLPPFWLDDRPPLLRHVGTRPAAGWSVWALHGL</sequence>
<proteinExistence type="predicted"/>